<proteinExistence type="predicted"/>
<evidence type="ECO:0000313" key="2">
    <source>
        <dbReference type="Proteomes" id="UP000297609"/>
    </source>
</evidence>
<organism evidence="1 2">
    <name type="scientific">Leptospira kemamanensis</name>
    <dbReference type="NCBI Taxonomy" id="2484942"/>
    <lineage>
        <taxon>Bacteria</taxon>
        <taxon>Pseudomonadati</taxon>
        <taxon>Spirochaetota</taxon>
        <taxon>Spirochaetia</taxon>
        <taxon>Leptospirales</taxon>
        <taxon>Leptospiraceae</taxon>
        <taxon>Leptospira</taxon>
    </lineage>
</organism>
<protein>
    <submittedName>
        <fullName evidence="1">Uncharacterized protein</fullName>
    </submittedName>
</protein>
<reference evidence="1" key="1">
    <citation type="journal article" date="2019" name="PLoS Negl. Trop. Dis.">
        <title>Revisiting the worldwide diversity of Leptospira species in the environment.</title>
        <authorList>
            <person name="Vincent A.T."/>
            <person name="Schiettekatte O."/>
            <person name="Bourhy P."/>
            <person name="Veyrier F.J."/>
            <person name="Picardeau M."/>
        </authorList>
    </citation>
    <scope>NUCLEOTIDE SEQUENCE [LARGE SCALE GENOMIC DNA]</scope>
    <source>
        <strain evidence="1">201702454</strain>
    </source>
</reference>
<name>A0A4V3JPZ8_9LEPT</name>
<keyword evidence="2" id="KW-1185">Reference proteome</keyword>
<dbReference type="EMBL" id="RQGG01000036">
    <property type="protein sequence ID" value="TGL50257.1"/>
    <property type="molecule type" value="Genomic_DNA"/>
</dbReference>
<comment type="caution">
    <text evidence="1">The sequence shown here is derived from an EMBL/GenBank/DDBJ whole genome shotgun (WGS) entry which is preliminary data.</text>
</comment>
<evidence type="ECO:0000313" key="1">
    <source>
        <dbReference type="EMBL" id="TGL50257.1"/>
    </source>
</evidence>
<gene>
    <name evidence="1" type="ORF">EHQ59_12740</name>
</gene>
<dbReference type="Proteomes" id="UP000297609">
    <property type="component" value="Unassembled WGS sequence"/>
</dbReference>
<feature type="non-terminal residue" evidence="1">
    <location>
        <position position="72"/>
    </location>
</feature>
<accession>A0A4V3JPZ8</accession>
<sequence length="72" mass="8265">MKKIPFIFISLLFQCALTIISPGLNSNYKLNKISTFKFQEAAFYGSLYYDQTAFFIESENLKLIIDDPNNAT</sequence>
<dbReference type="AlphaFoldDB" id="A0A4V3JPZ8"/>